<accession>A0A2K9DCD1</accession>
<dbReference type="Proteomes" id="UP000233276">
    <property type="component" value="Chromosome"/>
</dbReference>
<reference evidence="1 2" key="1">
    <citation type="submission" date="2017-12" db="EMBL/GenBank/DDBJ databases">
        <title>Isolation and characterization of estrogens degradatiion strain Microbacterium hominis SJTG1.</title>
        <authorList>
            <person name="Xiong W."/>
            <person name="Yin C."/>
            <person name="Zheng D."/>
            <person name="Liang R."/>
        </authorList>
    </citation>
    <scope>NUCLEOTIDE SEQUENCE [LARGE SCALE GENOMIC DNA]</scope>
    <source>
        <strain evidence="1 2">SJTG1</strain>
    </source>
</reference>
<dbReference type="EMBL" id="CP025299">
    <property type="protein sequence ID" value="AUG28489.1"/>
    <property type="molecule type" value="Genomic_DNA"/>
</dbReference>
<organism evidence="1 2">
    <name type="scientific">Microbacterium hominis</name>
    <dbReference type="NCBI Taxonomy" id="162426"/>
    <lineage>
        <taxon>Bacteria</taxon>
        <taxon>Bacillati</taxon>
        <taxon>Actinomycetota</taxon>
        <taxon>Actinomycetes</taxon>
        <taxon>Micrococcales</taxon>
        <taxon>Microbacteriaceae</taxon>
        <taxon>Microbacterium</taxon>
    </lineage>
</organism>
<dbReference type="KEGG" id="mhos:CXR34_02785"/>
<sequence length="115" mass="11740">MSVLALASAPTGRVTWAAVSDGFYVASRVGDYVGCVECTPDGHFVGFDFRSTPVGRYASLGEAQRAVGGAHEARPLLPSPEPSPRAQALWQTAAAISGVVALGALATAVLTTPLV</sequence>
<evidence type="ECO:0000313" key="2">
    <source>
        <dbReference type="Proteomes" id="UP000233276"/>
    </source>
</evidence>
<dbReference type="RefSeq" id="WP_061782474.1">
    <property type="nucleotide sequence ID" value="NZ_CP025299.1"/>
</dbReference>
<dbReference type="AlphaFoldDB" id="A0A2K9DCD1"/>
<name>A0A2K9DCD1_9MICO</name>
<proteinExistence type="predicted"/>
<evidence type="ECO:0000313" key="1">
    <source>
        <dbReference type="EMBL" id="AUG28489.1"/>
    </source>
</evidence>
<gene>
    <name evidence="1" type="ORF">CXR34_02785</name>
</gene>
<protein>
    <submittedName>
        <fullName evidence="1">Peptide ABC transporter permease</fullName>
    </submittedName>
</protein>